<organismHost>
    <name type="scientific">Choristoneura fumiferana</name>
    <name type="common">Spruce budworm moth</name>
    <name type="synonym">Archips fumiferana</name>
    <dbReference type="NCBI Taxonomy" id="7141"/>
</organismHost>
<organism evidence="1 2">
    <name type="scientific">Choristoneura fumiferana nuclear polyhedrosis virus</name>
    <name type="common">CfMNPV</name>
    <dbReference type="NCBI Taxonomy" id="208973"/>
    <lineage>
        <taxon>Viruses</taxon>
        <taxon>Viruses incertae sedis</taxon>
        <taxon>Naldaviricetes</taxon>
        <taxon>Lefavirales</taxon>
        <taxon>Baculoviridae</taxon>
        <taxon>Alphabaculovirus</taxon>
        <taxon>Alphabaculovirus chofumiferanae</taxon>
    </lineage>
</organism>
<dbReference type="KEGG" id="vg:1482792"/>
<dbReference type="Proteomes" id="UP000204418">
    <property type="component" value="Segment"/>
</dbReference>
<dbReference type="InterPro" id="IPR009815">
    <property type="entry name" value="AcMNPV_AC11"/>
</dbReference>
<evidence type="ECO:0008006" key="3">
    <source>
        <dbReference type="Google" id="ProtNLM"/>
    </source>
</evidence>
<reference evidence="1 2" key="1">
    <citation type="journal article" date="1992" name="Virus Res.">
        <title>Identification of bent DNA and ARS fragments in the genome of Choristoneura fumiferana nuclear polyhedrosis virus.</title>
        <authorList>
            <person name="Lee H.Y."/>
            <person name="Arif B."/>
            <person name="Dobos P."/>
            <person name="Krell P."/>
        </authorList>
    </citation>
    <scope>NUCLEOTIDE SEQUENCE [LARGE SCALE GENOMIC DNA]</scope>
</reference>
<dbReference type="GeneID" id="1482792"/>
<reference evidence="1 2" key="6">
    <citation type="journal article" date="1996" name="Virology">
        <title>Identification, molecular cloning, and transcription analysis of the Choristoneura fumiferana nuclear polyhedrosis virus spindle-like protein gene.</title>
        <authorList>
            <person name="Liu J.J."/>
            <person name="Carstens E.B."/>
        </authorList>
    </citation>
    <scope>NUCLEOTIDE SEQUENCE [LARGE SCALE GENOMIC DNA]</scope>
</reference>
<name>Q7TLX2_NPVCF</name>
<reference evidence="1 2" key="3">
    <citation type="journal article" date="1995" name="Virology">
        <title>Identification and analysis of a putative origin of DNA replication in the Choristoneura fumiferana multinucleocapsid nuclear polyhedrosis virus genome.</title>
        <authorList>
            <person name="Xie W.D."/>
            <person name="Arif B."/>
            <person name="Dobos P."/>
            <person name="Krell P.J."/>
        </authorList>
    </citation>
    <scope>NUCLEOTIDE SEQUENCE [LARGE SCALE GENOMIC DNA]</scope>
</reference>
<proteinExistence type="predicted"/>
<evidence type="ECO:0000313" key="2">
    <source>
        <dbReference type="Proteomes" id="UP000204418"/>
    </source>
</evidence>
<dbReference type="EMBL" id="AF512031">
    <property type="protein sequence ID" value="AAP29804.1"/>
    <property type="molecule type" value="Genomic_DNA"/>
</dbReference>
<reference evidence="1 2" key="2">
    <citation type="journal article" date="1995" name="J. Gen. Virol.">
        <title>Characterization, sequencing and phylogeny of the ecdysteroid UDP-glucosyltransferase gene from two distinct nuclear polyhedrosis viruses isolated from Choristoneura fumiferana.</title>
        <authorList>
            <person name="Barrett J.W."/>
            <person name="Krell P.J."/>
            <person name="Arif B.M."/>
        </authorList>
    </citation>
    <scope>NUCLEOTIDE SEQUENCE [LARGE SCALE GENOMIC DNA]</scope>
</reference>
<protein>
    <recommendedName>
        <fullName evidence="3">Ac11</fullName>
    </recommendedName>
</protein>
<accession>Q7TLX2</accession>
<evidence type="ECO:0000313" key="1">
    <source>
        <dbReference type="EMBL" id="AAP29804.1"/>
    </source>
</evidence>
<reference evidence="1 2" key="4">
    <citation type="journal article" date="1995" name="Virology">
        <title>Identification, localization, transcription, and sequence analysis of the Choristoneura fumiferana nuclear polyhedrosis virus DNA polymerase gene.</title>
        <authorList>
            <person name="Liu J.J."/>
            <person name="Carstens E.B."/>
        </authorList>
    </citation>
    <scope>NUCLEOTIDE SEQUENCE [LARGE SCALE GENOMIC DNA]</scope>
</reference>
<sequence>MHSVRNLFDSNMSLSSKLLVYAYYGAFNLLHEKYGESYHLYRIVHEHLTETYVSNASCVRRDIATARCFENGFCFNLARQLLDVTDVAARLAAWYNRGDKTGLCANVQLALAEIDKYAPLEKRVSIGNNIFALDTIADIPSNALDDFQTIIYEGFKDFVDMNNLAHVADVFDPDPKIKAEGWWYYKFCVLTYMHRLTVNAVPTELMTRLQDAVIKFVQPQNKGNCAPAMANVYGRFCGIGRKHFSQHKAASMYILFQYMRNNLTPKDERHPSFGVIKDFGRLCKETYTDLRAEADLLYINATTDEKKNALFDLLCCVNAADLDVDCYDYIVDNFYFICK</sequence>
<dbReference type="OrthoDB" id="5383at10239"/>
<reference evidence="1 2" key="9">
    <citation type="journal article" date="2005" name="J. Gen. Virol.">
        <title>Analysis of the Choristoneura fumiferana nucleopolyhedrovirus genome.</title>
        <authorList>
            <person name="de Jong J.G."/>
            <person name="Lauzon H.A."/>
            <person name="Dominy C."/>
            <person name="Poloumienko A."/>
            <person name="Carstens E.B."/>
            <person name="Arif B.M."/>
            <person name="Krell P.J."/>
        </authorList>
    </citation>
    <scope>NUCLEOTIDE SEQUENCE [LARGE SCALE GENOMIC DNA]</scope>
</reference>
<reference evidence="1 2" key="5">
    <citation type="journal article" date="1996" name="Virology">
        <title>Studies of Choristoneura fumiferana nuclear polyhedrosis virus gene expression in insect cells.</title>
        <authorList>
            <person name="Qiu W."/>
            <person name="Liu J.J."/>
            <person name="Carstens E.B."/>
        </authorList>
    </citation>
    <scope>NUCLEOTIDE SEQUENCE [LARGE SCALE GENOMIC DNA]</scope>
</reference>
<keyword evidence="2" id="KW-1185">Reference proteome</keyword>
<reference evidence="1 2" key="8">
    <citation type="journal article" date="2002" name="Virus Res.">
        <title>Identification and molecular characterization of the baculovirus CfMNPV early genes: ie-1, ie-2 and pe38.</title>
        <authorList>
            <person name="Carstens E.B."/>
            <person name="Liu J.J."/>
            <person name="Dominy C."/>
        </authorList>
    </citation>
    <scope>NUCLEOTIDE SEQUENCE [LARGE SCALE GENOMIC DNA]</scope>
</reference>
<dbReference type="Pfam" id="PF07138">
    <property type="entry name" value="AcMNPV_AC11"/>
    <property type="match status" value="1"/>
</dbReference>
<reference evidence="1 2" key="7">
    <citation type="journal article" date="2000" name="Virology">
        <title>Identification and molecular characterization of the Choristoneura fumiferana multicapsid nucleopolyhedrovirus genomic region encoding the regulatory genes pkip, p47, lef-12, and gta.</title>
        <authorList>
            <person name="Lapointe R."/>
            <person name="Back D.W."/>
            <person name="Ding Q."/>
            <person name="Carstens E.B."/>
        </authorList>
    </citation>
    <scope>NUCLEOTIDE SEQUENCE [LARGE SCALE GENOMIC DNA]</scope>
</reference>
<dbReference type="RefSeq" id="NP_848322.1">
    <property type="nucleotide sequence ID" value="NC_004778.3"/>
</dbReference>